<organism evidence="2 3">
    <name type="scientific">Pyrenophora seminiperda CCB06</name>
    <dbReference type="NCBI Taxonomy" id="1302712"/>
    <lineage>
        <taxon>Eukaryota</taxon>
        <taxon>Fungi</taxon>
        <taxon>Dikarya</taxon>
        <taxon>Ascomycota</taxon>
        <taxon>Pezizomycotina</taxon>
        <taxon>Dothideomycetes</taxon>
        <taxon>Pleosporomycetidae</taxon>
        <taxon>Pleosporales</taxon>
        <taxon>Pleosporineae</taxon>
        <taxon>Pleosporaceae</taxon>
        <taxon>Pyrenophora</taxon>
    </lineage>
</organism>
<dbReference type="AlphaFoldDB" id="A0A3M7M911"/>
<dbReference type="Proteomes" id="UP000265663">
    <property type="component" value="Unassembled WGS sequence"/>
</dbReference>
<dbReference type="OrthoDB" id="3784214at2759"/>
<feature type="compositionally biased region" description="Low complexity" evidence="1">
    <location>
        <begin position="17"/>
        <end position="26"/>
    </location>
</feature>
<feature type="region of interest" description="Disordered" evidence="1">
    <location>
        <begin position="124"/>
        <end position="153"/>
    </location>
</feature>
<evidence type="ECO:0000256" key="1">
    <source>
        <dbReference type="SAM" id="MobiDB-lite"/>
    </source>
</evidence>
<accession>A0A3M7M911</accession>
<keyword evidence="3" id="KW-1185">Reference proteome</keyword>
<evidence type="ECO:0000313" key="2">
    <source>
        <dbReference type="EMBL" id="RMZ70870.1"/>
    </source>
</evidence>
<proteinExistence type="predicted"/>
<name>A0A3M7M911_9PLEO</name>
<evidence type="ECO:0000313" key="3">
    <source>
        <dbReference type="Proteomes" id="UP000265663"/>
    </source>
</evidence>
<gene>
    <name evidence="2" type="ORF">GMOD_00008525</name>
</gene>
<reference evidence="2 3" key="1">
    <citation type="journal article" date="2014" name="PLoS ONE">
        <title>De novo Genome Assembly of the Fungal Plant Pathogen Pyrenophora semeniperda.</title>
        <authorList>
            <person name="Soliai M.M."/>
            <person name="Meyer S.E."/>
            <person name="Udall J.A."/>
            <person name="Elzinga D.E."/>
            <person name="Hermansen R.A."/>
            <person name="Bodily P.M."/>
            <person name="Hart A.A."/>
            <person name="Coleman C.E."/>
        </authorList>
    </citation>
    <scope>NUCLEOTIDE SEQUENCE [LARGE SCALE GENOMIC DNA]</scope>
    <source>
        <strain evidence="2 3">CCB06</strain>
        <tissue evidence="2">Mycelium</tissue>
    </source>
</reference>
<feature type="compositionally biased region" description="Polar residues" evidence="1">
    <location>
        <begin position="124"/>
        <end position="134"/>
    </location>
</feature>
<dbReference type="EMBL" id="KE747825">
    <property type="protein sequence ID" value="RMZ70870.1"/>
    <property type="molecule type" value="Genomic_DNA"/>
</dbReference>
<sequence>MFAASRRPTAALRPVNSSVSSSYKSSCKNRVKKPPTRQQRPLNPFEPLLERLPSSWALPAPLTADLLDSYYDGDEDDYEGDIIVNSVELGPSMRSIGVEHYLEQVAKFDHDDFPRADAADYTQSDTAMLSSTVHSKSESRTGEEETGPEIMMPRGWPWRDEKIDYTESPLPAPECPGYRRDIYKATTINPAVFLAIIRIAEKNLPFINFNSAISHLPNLRPQDPLPKLRQGVLYAQEKKRPGDVDMFVTFLPYFYRDGRHALGYYALSPEPNIWSSSYKADGSLFVKNAFFTPCTTRDLDVFDLIEYMSGQKGTASSDGQEVGVDCMNSVAARRGKWLAWGVDEDWEDWDAEINIVKVLWELDLLLTTGNAESNLKKLVSEVEKQLAG</sequence>
<protein>
    <submittedName>
        <fullName evidence="2">Armadillo-like helical</fullName>
    </submittedName>
</protein>
<feature type="region of interest" description="Disordered" evidence="1">
    <location>
        <begin position="1"/>
        <end position="45"/>
    </location>
</feature>